<dbReference type="SMART" id="SM00256">
    <property type="entry name" value="FBOX"/>
    <property type="match status" value="1"/>
</dbReference>
<dbReference type="PROSITE" id="PS50082">
    <property type="entry name" value="WD_REPEATS_2"/>
    <property type="match status" value="2"/>
</dbReference>
<feature type="repeat" description="WD" evidence="3">
    <location>
        <begin position="528"/>
        <end position="567"/>
    </location>
</feature>
<reference evidence="6 7" key="1">
    <citation type="submission" date="2023-08" db="EMBL/GenBank/DDBJ databases">
        <title>Annotated Genome Sequence of Vanrija albida AlHP1.</title>
        <authorList>
            <person name="Herzog R."/>
        </authorList>
    </citation>
    <scope>NUCLEOTIDE SEQUENCE [LARGE SCALE GENOMIC DNA]</scope>
    <source>
        <strain evidence="6 7">AlHP1</strain>
    </source>
</reference>
<evidence type="ECO:0000256" key="1">
    <source>
        <dbReference type="ARBA" id="ARBA00022574"/>
    </source>
</evidence>
<dbReference type="Pfam" id="PF00400">
    <property type="entry name" value="WD40"/>
    <property type="match status" value="4"/>
</dbReference>
<proteinExistence type="predicted"/>
<name>A0ABR3Q2J0_9TREE</name>
<feature type="region of interest" description="Disordered" evidence="4">
    <location>
        <begin position="418"/>
        <end position="454"/>
    </location>
</feature>
<dbReference type="Gene3D" id="1.20.1280.50">
    <property type="match status" value="1"/>
</dbReference>
<dbReference type="SMART" id="SM00320">
    <property type="entry name" value="WD40"/>
    <property type="match status" value="7"/>
</dbReference>
<dbReference type="InterPro" id="IPR015943">
    <property type="entry name" value="WD40/YVTN_repeat-like_dom_sf"/>
</dbReference>
<dbReference type="PANTHER" id="PTHR22847">
    <property type="entry name" value="WD40 REPEAT PROTEIN"/>
    <property type="match status" value="1"/>
</dbReference>
<dbReference type="InterPro" id="IPR036047">
    <property type="entry name" value="F-box-like_dom_sf"/>
</dbReference>
<feature type="region of interest" description="Disordered" evidence="4">
    <location>
        <begin position="148"/>
        <end position="229"/>
    </location>
</feature>
<protein>
    <recommendedName>
        <fullName evidence="5">F-box domain-containing protein</fullName>
    </recommendedName>
</protein>
<keyword evidence="2" id="KW-0677">Repeat</keyword>
<dbReference type="InterPro" id="IPR001680">
    <property type="entry name" value="WD40_rpt"/>
</dbReference>
<dbReference type="GeneID" id="95986694"/>
<dbReference type="InterPro" id="IPR036322">
    <property type="entry name" value="WD40_repeat_dom_sf"/>
</dbReference>
<dbReference type="EMBL" id="JBBXJM010000004">
    <property type="protein sequence ID" value="KAL1408837.1"/>
    <property type="molecule type" value="Genomic_DNA"/>
</dbReference>
<dbReference type="InterPro" id="IPR001810">
    <property type="entry name" value="F-box_dom"/>
</dbReference>
<dbReference type="PROSITE" id="PS00678">
    <property type="entry name" value="WD_REPEATS_1"/>
    <property type="match status" value="1"/>
</dbReference>
<feature type="compositionally biased region" description="Pro residues" evidence="4">
    <location>
        <begin position="210"/>
        <end position="223"/>
    </location>
</feature>
<accession>A0ABR3Q2J0</accession>
<dbReference type="InterPro" id="IPR019775">
    <property type="entry name" value="WD40_repeat_CS"/>
</dbReference>
<sequence>MDAPLPHNPQLAAMSAADIHNTILALPLATRRDVATALLWSLPRDEIMRIHQRLARMMQKDIVGLLPPELSLRILSMLDADDLLQCKLVNRTWAALCDDQTIWLKLCRSHSPPIVPAHTTWQDLTFHHQLLQSGNALTEESRTFGDESFEYTSDDDVGVPSPRTGHLLPSGTNTPGPRGPPHGLRQLVWERPQGGLPTYQRASATASPSACPPPESPHDPPIPSHLHLPTALPKANYKHLYLARRILSRRMTDSRPVDVETSGGSRRTGSWNPRVTILTSVSSSTAGGLPGHSESIYSLQLFRHHMKLTMVTGDQDDFMYTLQTALNTVFPSPSYGSTDVFGTPVSSSWPGMGNTGVPRPPSTTTISGRDWLLSGSRDHTLRLWQMDCETPRVVKIFSGGHTGSILTHFVIELEDLEDMEPKSPTASQSKTSGGRFSKSPSKSPGPSSRQPRKRLMALSGGSDGRICLWDLEHGNGTPEKVIEAHTDSVLFLRGDNERLISCSKDRTIRVFDIRTLERKLVITGNLNDDGHRGAVNAVGLTKDLIISASGDRSIKVWDLNDGRLLATIDAHVRGISCIGFEPFASPLSGWRQEVPGSVLRGTIVTGSSDWSIKTFHVVQLPPSAEDNETLTFRDMLGFDERLQSEVLTGTRPRITIQPGVVYHATCSCPMPMTRTSTTGCSRCLNRGHTELVRSLHLGEQVTLSASYDSTIKMWDRQTGRLIFDFEGCHSGRVFAITGNRMRVASSGLDARIAIVDFSEGIDTAFI</sequence>
<comment type="caution">
    <text evidence="6">The sequence shown here is derived from an EMBL/GenBank/DDBJ whole genome shotgun (WGS) entry which is preliminary data.</text>
</comment>
<dbReference type="PROSITE" id="PS50294">
    <property type="entry name" value="WD_REPEATS_REGION"/>
    <property type="match status" value="1"/>
</dbReference>
<evidence type="ECO:0000256" key="4">
    <source>
        <dbReference type="SAM" id="MobiDB-lite"/>
    </source>
</evidence>
<evidence type="ECO:0000313" key="7">
    <source>
        <dbReference type="Proteomes" id="UP001565368"/>
    </source>
</evidence>
<dbReference type="Gene3D" id="2.130.10.10">
    <property type="entry name" value="YVTN repeat-like/Quinoprotein amine dehydrogenase"/>
    <property type="match status" value="3"/>
</dbReference>
<dbReference type="SUPFAM" id="SSF81383">
    <property type="entry name" value="F-box domain"/>
    <property type="match status" value="1"/>
</dbReference>
<evidence type="ECO:0000313" key="6">
    <source>
        <dbReference type="EMBL" id="KAL1408837.1"/>
    </source>
</evidence>
<evidence type="ECO:0000256" key="3">
    <source>
        <dbReference type="PROSITE-ProRule" id="PRU00221"/>
    </source>
</evidence>
<dbReference type="PRINTS" id="PR00320">
    <property type="entry name" value="GPROTEINBRPT"/>
</dbReference>
<feature type="compositionally biased region" description="Acidic residues" evidence="4">
    <location>
        <begin position="148"/>
        <end position="157"/>
    </location>
</feature>
<dbReference type="PANTHER" id="PTHR22847:SF745">
    <property type="entry name" value="F-BOX_WD REPEAT-CONTAINING PROTEIN 7"/>
    <property type="match status" value="1"/>
</dbReference>
<dbReference type="SUPFAM" id="SSF50978">
    <property type="entry name" value="WD40 repeat-like"/>
    <property type="match status" value="2"/>
</dbReference>
<feature type="repeat" description="WD" evidence="3">
    <location>
        <begin position="685"/>
        <end position="724"/>
    </location>
</feature>
<keyword evidence="1 3" id="KW-0853">WD repeat</keyword>
<dbReference type="Pfam" id="PF12937">
    <property type="entry name" value="F-box-like"/>
    <property type="match status" value="1"/>
</dbReference>
<evidence type="ECO:0000259" key="5">
    <source>
        <dbReference type="PROSITE" id="PS50181"/>
    </source>
</evidence>
<organism evidence="6 7">
    <name type="scientific">Vanrija albida</name>
    <dbReference type="NCBI Taxonomy" id="181172"/>
    <lineage>
        <taxon>Eukaryota</taxon>
        <taxon>Fungi</taxon>
        <taxon>Dikarya</taxon>
        <taxon>Basidiomycota</taxon>
        <taxon>Agaricomycotina</taxon>
        <taxon>Tremellomycetes</taxon>
        <taxon>Trichosporonales</taxon>
        <taxon>Trichosporonaceae</taxon>
        <taxon>Vanrija</taxon>
    </lineage>
</organism>
<keyword evidence="7" id="KW-1185">Reference proteome</keyword>
<feature type="compositionally biased region" description="Low complexity" evidence="4">
    <location>
        <begin position="432"/>
        <end position="449"/>
    </location>
</feature>
<dbReference type="InterPro" id="IPR020472">
    <property type="entry name" value="WD40_PAC1"/>
</dbReference>
<feature type="domain" description="F-box" evidence="5">
    <location>
        <begin position="60"/>
        <end position="106"/>
    </location>
</feature>
<dbReference type="PROSITE" id="PS50181">
    <property type="entry name" value="FBOX"/>
    <property type="match status" value="1"/>
</dbReference>
<dbReference type="RefSeq" id="XP_069208781.1">
    <property type="nucleotide sequence ID" value="XM_069354139.1"/>
</dbReference>
<evidence type="ECO:0000256" key="2">
    <source>
        <dbReference type="ARBA" id="ARBA00022737"/>
    </source>
</evidence>
<dbReference type="Proteomes" id="UP001565368">
    <property type="component" value="Unassembled WGS sequence"/>
</dbReference>
<gene>
    <name evidence="6" type="ORF">Q8F55_005651</name>
</gene>